<proteinExistence type="predicted"/>
<dbReference type="CDD" id="cd19166">
    <property type="entry name" value="HemeO-bac"/>
    <property type="match status" value="1"/>
</dbReference>
<dbReference type="STRING" id="1855383.SAMN05216548_104251"/>
<organism evidence="1 2">
    <name type="scientific">Faunimonas pinastri</name>
    <dbReference type="NCBI Taxonomy" id="1855383"/>
    <lineage>
        <taxon>Bacteria</taxon>
        <taxon>Pseudomonadati</taxon>
        <taxon>Pseudomonadota</taxon>
        <taxon>Alphaproteobacteria</taxon>
        <taxon>Hyphomicrobiales</taxon>
        <taxon>Afifellaceae</taxon>
        <taxon>Faunimonas</taxon>
    </lineage>
</organism>
<dbReference type="Proteomes" id="UP000199647">
    <property type="component" value="Unassembled WGS sequence"/>
</dbReference>
<sequence length="197" mass="21836">MGNLSPTLAFRERLRTETTDVHLRLESRLEIMTRLANPRDRLDILLRFRSLHDGAERVLSPLLGGMEGLRYAERRKTPYLDADIRTLGGVVAASAPYSPFTVRSEGEALGLLYVLEGSTLGGRVIFREMTRRGVSSEGLSFFDAYGSDTGLMWRECLAVLEREAHRGGADMQDEIVQGAVSGFRQVELWLCGTAAAT</sequence>
<gene>
    <name evidence="1" type="ORF">SAMN05216548_104251</name>
</gene>
<reference evidence="1 2" key="1">
    <citation type="submission" date="2016-10" db="EMBL/GenBank/DDBJ databases">
        <authorList>
            <person name="de Groot N.N."/>
        </authorList>
    </citation>
    <scope>NUCLEOTIDE SEQUENCE [LARGE SCALE GENOMIC DNA]</scope>
    <source>
        <strain evidence="1 2">A52C2</strain>
    </source>
</reference>
<protein>
    <submittedName>
        <fullName evidence="1">Heme oxygenase</fullName>
    </submittedName>
</protein>
<accession>A0A1H9FYG1</accession>
<dbReference type="SUPFAM" id="SSF48613">
    <property type="entry name" value="Heme oxygenase-like"/>
    <property type="match status" value="1"/>
</dbReference>
<dbReference type="AlphaFoldDB" id="A0A1H9FYG1"/>
<name>A0A1H9FYG1_9HYPH</name>
<keyword evidence="2" id="KW-1185">Reference proteome</keyword>
<dbReference type="Gene3D" id="1.20.910.10">
    <property type="entry name" value="Heme oxygenase-like"/>
    <property type="match status" value="1"/>
</dbReference>
<evidence type="ECO:0000313" key="2">
    <source>
        <dbReference type="Proteomes" id="UP000199647"/>
    </source>
</evidence>
<dbReference type="EMBL" id="FOFG01000004">
    <property type="protein sequence ID" value="SEQ42962.1"/>
    <property type="molecule type" value="Genomic_DNA"/>
</dbReference>
<evidence type="ECO:0000313" key="1">
    <source>
        <dbReference type="EMBL" id="SEQ42962.1"/>
    </source>
</evidence>
<dbReference type="InterPro" id="IPR016084">
    <property type="entry name" value="Haem_Oase-like_multi-hlx"/>
</dbReference>